<feature type="chain" id="PRO_5047368438" description="Glycoside hydrolase family 44 catalytic domain-containing protein" evidence="1">
    <location>
        <begin position="21"/>
        <end position="737"/>
    </location>
</feature>
<dbReference type="InterPro" id="IPR017853">
    <property type="entry name" value="GH"/>
</dbReference>
<dbReference type="InterPro" id="IPR024745">
    <property type="entry name" value="GH44_cat"/>
</dbReference>
<dbReference type="Gene3D" id="2.60.40.1180">
    <property type="entry name" value="Golgi alpha-mannosidase II"/>
    <property type="match status" value="1"/>
</dbReference>
<keyword evidence="4" id="KW-1185">Reference proteome</keyword>
<evidence type="ECO:0000313" key="4">
    <source>
        <dbReference type="Proteomes" id="UP000664369"/>
    </source>
</evidence>
<dbReference type="InterPro" id="IPR013780">
    <property type="entry name" value="Glyco_hydro_b"/>
</dbReference>
<dbReference type="Proteomes" id="UP000664369">
    <property type="component" value="Unassembled WGS sequence"/>
</dbReference>
<dbReference type="RefSeq" id="WP_208177173.1">
    <property type="nucleotide sequence ID" value="NZ_JAGETZ010000011.1"/>
</dbReference>
<keyword evidence="1" id="KW-0732">Signal</keyword>
<proteinExistence type="predicted"/>
<dbReference type="EMBL" id="JAGETZ010000011">
    <property type="protein sequence ID" value="MBO2011485.1"/>
    <property type="molecule type" value="Genomic_DNA"/>
</dbReference>
<organism evidence="3 4">
    <name type="scientific">Hymenobacter negativus</name>
    <dbReference type="NCBI Taxonomy" id="2795026"/>
    <lineage>
        <taxon>Bacteria</taxon>
        <taxon>Pseudomonadati</taxon>
        <taxon>Bacteroidota</taxon>
        <taxon>Cytophagia</taxon>
        <taxon>Cytophagales</taxon>
        <taxon>Hymenobacteraceae</taxon>
        <taxon>Hymenobacter</taxon>
    </lineage>
</organism>
<protein>
    <recommendedName>
        <fullName evidence="2">Glycoside hydrolase family 44 catalytic domain-containing protein</fullName>
    </recommendedName>
</protein>
<dbReference type="SUPFAM" id="SSF51445">
    <property type="entry name" value="(Trans)glycosidases"/>
    <property type="match status" value="1"/>
</dbReference>
<feature type="signal peptide" evidence="1">
    <location>
        <begin position="1"/>
        <end position="20"/>
    </location>
</feature>
<gene>
    <name evidence="3" type="ORF">J4E00_20640</name>
</gene>
<evidence type="ECO:0000259" key="2">
    <source>
        <dbReference type="Pfam" id="PF12891"/>
    </source>
</evidence>
<reference evidence="3 4" key="1">
    <citation type="submission" date="2021-03" db="EMBL/GenBank/DDBJ databases">
        <authorList>
            <person name="Kim M.K."/>
        </authorList>
    </citation>
    <scope>NUCLEOTIDE SEQUENCE [LARGE SCALE GENOMIC DNA]</scope>
    <source>
        <strain evidence="3 4">BT442</strain>
    </source>
</reference>
<dbReference type="Gene3D" id="3.20.20.80">
    <property type="entry name" value="Glycosidases"/>
    <property type="match status" value="1"/>
</dbReference>
<comment type="caution">
    <text evidence="3">The sequence shown here is derived from an EMBL/GenBank/DDBJ whole genome shotgun (WGS) entry which is preliminary data.</text>
</comment>
<evidence type="ECO:0000256" key="1">
    <source>
        <dbReference type="SAM" id="SignalP"/>
    </source>
</evidence>
<accession>A0ABS3QLC8</accession>
<sequence length="737" mass="78204">MKNLCTTAAAWLGLALPVAAQLPVTFTISTAAANRQAISPLIYGTNQPQQPADNYGSVRLGGNRTTGYNWENNASNAGQDYIHQSDDYLCYTAGLSNAGCAVPGQVVKSFVQSVQALPGSPAALPTLQMAGYVAADKNNTSVSVAETAPSARWKPVVARKPGGVFAYPPNLTDNAVYMDEEVHFLTSTFGTAANGGVKGYFLDNEPALWTSTHPRIHPTAVGAAELWLKSRDLAAAVKDVDPSAEVFGGVFYGFAEYLNEQDAPDWASEGAGYPWYVDYYLAKMRGASTTAGRRLLDVLDVHWYPEATGLDNGNPVRITGDNVSSAVQQARLQAPRSLWQAGYRETSWIAQYFSQFLPLLPSLQNSINTRYPGTKLSISEYCYGGCGDISGGLAQADVLGIFGKNGVYNADWWDDCGAGSRSYISPAFRLYTNYDGLGAHFGSTGVAASTSDATNTSVYAAIQGSSETQLTLVVLNKSSQAVQGTFALSSGAHYATARAWGFGQSSPTLVARPVPTLNANGDGFSYTVPALSATTIELTANSPLPVTLIEFTGLAQADDSNLLRWRTASEHKAAAFEVQRSPDGHEFRPVSRVLATNTATAHSYSMLDRNAPANPAGPSLYYRLRLLDLDGSATFSPVITLSRPTAAVPTITLAALPNPVPAGSPAQLAVQNTGPHQSAYLHLTDALGRMVLGKTVSLPAGSTVMQLPEAAVWPRGLYLLTLRSANGAVIRQKVAVE</sequence>
<evidence type="ECO:0000313" key="3">
    <source>
        <dbReference type="EMBL" id="MBO2011485.1"/>
    </source>
</evidence>
<dbReference type="Pfam" id="PF12891">
    <property type="entry name" value="Glyco_hydro_44"/>
    <property type="match status" value="1"/>
</dbReference>
<feature type="domain" description="Glycoside hydrolase family 44 catalytic" evidence="2">
    <location>
        <begin position="74"/>
        <end position="307"/>
    </location>
</feature>
<name>A0ABS3QLC8_9BACT</name>